<protein>
    <submittedName>
        <fullName evidence="1">Uncharacterized protein</fullName>
    </submittedName>
</protein>
<name>A0ACC4CWT4_POPAL</name>
<accession>A0ACC4CWT4</accession>
<dbReference type="Proteomes" id="UP000309997">
    <property type="component" value="Unassembled WGS sequence"/>
</dbReference>
<organism evidence="1 2">
    <name type="scientific">Populus alba</name>
    <name type="common">White poplar</name>
    <dbReference type="NCBI Taxonomy" id="43335"/>
    <lineage>
        <taxon>Eukaryota</taxon>
        <taxon>Viridiplantae</taxon>
        <taxon>Streptophyta</taxon>
        <taxon>Embryophyta</taxon>
        <taxon>Tracheophyta</taxon>
        <taxon>Spermatophyta</taxon>
        <taxon>Magnoliopsida</taxon>
        <taxon>eudicotyledons</taxon>
        <taxon>Gunneridae</taxon>
        <taxon>Pentapetalae</taxon>
        <taxon>rosids</taxon>
        <taxon>fabids</taxon>
        <taxon>Malpighiales</taxon>
        <taxon>Salicaceae</taxon>
        <taxon>Saliceae</taxon>
        <taxon>Populus</taxon>
    </lineage>
</organism>
<keyword evidence="2" id="KW-1185">Reference proteome</keyword>
<dbReference type="EMBL" id="RCHU02000001">
    <property type="protein sequence ID" value="KAL3609743.1"/>
    <property type="molecule type" value="Genomic_DNA"/>
</dbReference>
<evidence type="ECO:0000313" key="2">
    <source>
        <dbReference type="Proteomes" id="UP000309997"/>
    </source>
</evidence>
<evidence type="ECO:0000313" key="1">
    <source>
        <dbReference type="EMBL" id="KAL3609743.1"/>
    </source>
</evidence>
<sequence>MGGSVLKQKLKSLCCSDGWSYGVFWCFDQINSMLLTMEDAYYEEEMGAVVSCMLSEAHILGEGIVGQAASTGKHQWIFSDASDGGWDSAASIGDQDILQDDSEIHRQFSSGIKTIAVISVESHGVVQFGSTLKILERDEFLDQTKRLFGEMENVDGLTSKANLPSSLKCESYDLNEWFDSFCNGNITPMLGGNCNELTEMAYSSMDVTQSSAFTSDVEQDRMNPLCLDSSLPTNQLNTAVTTEAQMIFSSNPSAQFQQVSSQSPSMNKTTTQTPCTGTWISGDSNLTSWESKFQSEMVVQDSSTVFSTEGSMNNQHSGPSIHVTERETSLNRFPVEFNPDDLTIDLSKSGVTDNILEWFAPSPEHSISGTAAIMNGNLSQSGGATSASSGLIGDLLVHIPCKQPATSAQSSVTETYFSSGEEKSVSVTGAENDLFEGLGLVFRGGQTGHCWEDMMMPVARSGQITASTGVSECISELDVGSKVGPQKGLFSELGLEELLDSVSNSSYVTKCSIDDQLSNAKRRRVENSLASSDKLQLVNASYPTSSRMMQPAYNLDKTKNLPSKQEVFPKSQVSLWIDDSYSVNTGSSGLPKPEELAKPTKKRARPGESTRPRPKDRQQIQDRIKELKQIIPDGAKCSIDALLDRTIKHMLFLQSVTKYAERLKQADEPKLIGQDNRLLLKDNTTSSGGATWALEVADQSMVCPIIVEDLSQPGLMLIEMLCEDRGFFLETADVIKGFGLNILKGLMESRENKIWARFIVEANVHITRVEVFWYLLQLLERTGFATITCLYNEVYQFIASGVMKSLSCTELKLKYYKRFPVKMKSLSCTELKLKLALLPWFPGAFIYQCTALNINIAR</sequence>
<comment type="caution">
    <text evidence="1">The sequence shown here is derived from an EMBL/GenBank/DDBJ whole genome shotgun (WGS) entry which is preliminary data.</text>
</comment>
<reference evidence="1 2" key="1">
    <citation type="journal article" date="2024" name="Plant Biotechnol. J.">
        <title>Genome and CRISPR/Cas9 system of a widespread forest tree (Populus alba) in the world.</title>
        <authorList>
            <person name="Liu Y.J."/>
            <person name="Jiang P.F."/>
            <person name="Han X.M."/>
            <person name="Li X.Y."/>
            <person name="Wang H.M."/>
            <person name="Wang Y.J."/>
            <person name="Wang X.X."/>
            <person name="Zeng Q.Y."/>
        </authorList>
    </citation>
    <scope>NUCLEOTIDE SEQUENCE [LARGE SCALE GENOMIC DNA]</scope>
    <source>
        <strain evidence="2">cv. PAL-ZL1</strain>
    </source>
</reference>
<gene>
    <name evidence="1" type="ORF">D5086_000763</name>
</gene>
<proteinExistence type="predicted"/>